<evidence type="ECO:0000313" key="7">
    <source>
        <dbReference type="EMBL" id="RGT51411.1"/>
    </source>
</evidence>
<dbReference type="CDD" id="cd14752">
    <property type="entry name" value="GH31_N"/>
    <property type="match status" value="1"/>
</dbReference>
<name>A0AAQ0LM77_9BACE</name>
<dbReference type="PANTHER" id="PTHR43863:SF2">
    <property type="entry name" value="MALTASE-GLUCOAMYLASE"/>
    <property type="match status" value="1"/>
</dbReference>
<dbReference type="Gene3D" id="2.60.40.1180">
    <property type="entry name" value="Golgi alpha-mannosidase II"/>
    <property type="match status" value="2"/>
</dbReference>
<keyword evidence="2" id="KW-0378">Hydrolase</keyword>
<dbReference type="GO" id="GO:0030246">
    <property type="term" value="F:carbohydrate binding"/>
    <property type="evidence" value="ECO:0007669"/>
    <property type="project" value="InterPro"/>
</dbReference>
<protein>
    <submittedName>
        <fullName evidence="7">DUF5110 domain-containing protein</fullName>
    </submittedName>
</protein>
<dbReference type="InterPro" id="IPR048395">
    <property type="entry name" value="Glyco_hydro_31_C"/>
</dbReference>
<evidence type="ECO:0000259" key="4">
    <source>
        <dbReference type="Pfam" id="PF13802"/>
    </source>
</evidence>
<dbReference type="InterPro" id="IPR051816">
    <property type="entry name" value="Glycosyl_Hydrolase_31"/>
</dbReference>
<dbReference type="SUPFAM" id="SSF51011">
    <property type="entry name" value="Glycosyl hydrolase domain"/>
    <property type="match status" value="1"/>
</dbReference>
<dbReference type="CDD" id="cd06591">
    <property type="entry name" value="GH31_xylosidase_XylS"/>
    <property type="match status" value="1"/>
</dbReference>
<evidence type="ECO:0000259" key="5">
    <source>
        <dbReference type="Pfam" id="PF17137"/>
    </source>
</evidence>
<dbReference type="Pfam" id="PF13802">
    <property type="entry name" value="Gal_mutarotas_2"/>
    <property type="match status" value="1"/>
</dbReference>
<dbReference type="InterPro" id="IPR033403">
    <property type="entry name" value="DUF5110"/>
</dbReference>
<dbReference type="InterPro" id="IPR013780">
    <property type="entry name" value="Glyco_hydro_b"/>
</dbReference>
<evidence type="ECO:0000259" key="3">
    <source>
        <dbReference type="Pfam" id="PF01055"/>
    </source>
</evidence>
<dbReference type="Pfam" id="PF21365">
    <property type="entry name" value="Glyco_hydro_31_3rd"/>
    <property type="match status" value="1"/>
</dbReference>
<dbReference type="GO" id="GO:0005975">
    <property type="term" value="P:carbohydrate metabolic process"/>
    <property type="evidence" value="ECO:0007669"/>
    <property type="project" value="InterPro"/>
</dbReference>
<dbReference type="InterPro" id="IPR017853">
    <property type="entry name" value="GH"/>
</dbReference>
<evidence type="ECO:0000256" key="1">
    <source>
        <dbReference type="ARBA" id="ARBA00007806"/>
    </source>
</evidence>
<comment type="caution">
    <text evidence="7">The sequence shown here is derived from an EMBL/GenBank/DDBJ whole genome shotgun (WGS) entry which is preliminary data.</text>
</comment>
<dbReference type="Gene3D" id="3.20.20.80">
    <property type="entry name" value="Glycosidases"/>
    <property type="match status" value="1"/>
</dbReference>
<dbReference type="GO" id="GO:0004553">
    <property type="term" value="F:hydrolase activity, hydrolyzing O-glycosyl compounds"/>
    <property type="evidence" value="ECO:0007669"/>
    <property type="project" value="InterPro"/>
</dbReference>
<dbReference type="AlphaFoldDB" id="A0AAQ0LM77"/>
<dbReference type="Pfam" id="PF01055">
    <property type="entry name" value="Glyco_hydro_31_2nd"/>
    <property type="match status" value="1"/>
</dbReference>
<dbReference type="EMBL" id="QRWT01000011">
    <property type="protein sequence ID" value="RGT51411.1"/>
    <property type="molecule type" value="Genomic_DNA"/>
</dbReference>
<dbReference type="PANTHER" id="PTHR43863">
    <property type="entry name" value="HYDROLASE, PUTATIVE (AFU_ORTHOLOGUE AFUA_1G03140)-RELATED"/>
    <property type="match status" value="1"/>
</dbReference>
<organism evidence="7 8">
    <name type="scientific">Bacteroides intestinalis</name>
    <dbReference type="NCBI Taxonomy" id="329854"/>
    <lineage>
        <taxon>Bacteria</taxon>
        <taxon>Pseudomonadati</taxon>
        <taxon>Bacteroidota</taxon>
        <taxon>Bacteroidia</taxon>
        <taxon>Bacteroidales</taxon>
        <taxon>Bacteroidaceae</taxon>
        <taxon>Bacteroides</taxon>
    </lineage>
</organism>
<evidence type="ECO:0000259" key="6">
    <source>
        <dbReference type="Pfam" id="PF21365"/>
    </source>
</evidence>
<gene>
    <name evidence="7" type="ORF">DWX27_11945</name>
</gene>
<dbReference type="InterPro" id="IPR011013">
    <property type="entry name" value="Gal_mutarotase_sf_dom"/>
</dbReference>
<sequence>MANMKKIILVLLFSCLGLNMGWAQSILSFKQEKDRVLFTTANGELQLYPLANNAIRVKFVKQQPTMPEWIYAETPTPAYKIKKEKGLVSVCLSNLKAQVDMQTGKITFLSPKGDVLLMEKERELSPSSVQNMKTFCAMQAFHSTKNEALFGLGQFQDGYLNVRGLSRRLTQVNTQISIPFIMSNKGYGILWNNYGLTDFNPADHKINLVHKGTSGDAVVVDVTSTEGRKKEVRSSSIFAASITVPAAGCYSIMLDVGQPMARKHHLRIGDKTVFDMSNVWLPPTTSAIIELEAGVHKIEAELEKDDQPTVYFKEVEDETVFRSPTADCIDYTFFAGNADDVIAAYRNTTGEVPMMPKWALGYIHCRERFNTQQEIIQTATRFRKDSLPMDLIVQDWQYWGKLGWNAMQFDKTNYPDPKKLVDDLHAIDARLMLSVWSKIDPKSEVGQIMSTKGYYIPNTSWVDFFNPEAAACYWENFSKRLLKPYGIDAWWQDATEPENDDLVGKKIWNGTMPGELFRNTYPLLVNKVVYEGSRRDVPNKRVMILTRSAFPGMQRYSTATWSGDVGHDWETLRRQIVGGLGMTVSGLPWWTYDAGGFFRPGDNQYIDPKYHECFLRWLQTSVFLPLMRVHGYMSNTEFWNYGARMADLARKSLNTRYSLFPYIYSEAANISFKGGTMMRPLVMDYASDTLAISQKYEYMFGSSLLVAPVVEENKKTWDVYLPENKGGWYDFWTGQFIAEKGWKQVPVTLEQIPVFVKAGTILPFADGKFQTTQAAAEANWIIKVFAGADGTYTVYEDDGTNYDYEKGLYSNIRFIWNDARNELTITRREGKFPGMNTTRNIRIIKISNALNGNTNKEKTIIYNGQKVSVKL</sequence>
<feature type="domain" description="Glycoside hydrolase family 31 TIM barrel" evidence="3">
    <location>
        <begin position="353"/>
        <end position="665"/>
    </location>
</feature>
<comment type="similarity">
    <text evidence="1 2">Belongs to the glycosyl hydrolase 31 family.</text>
</comment>
<feature type="domain" description="DUF5110" evidence="5">
    <location>
        <begin position="780"/>
        <end position="844"/>
    </location>
</feature>
<evidence type="ECO:0000256" key="2">
    <source>
        <dbReference type="RuleBase" id="RU361185"/>
    </source>
</evidence>
<dbReference type="SUPFAM" id="SSF51445">
    <property type="entry name" value="(Trans)glycosidases"/>
    <property type="match status" value="1"/>
</dbReference>
<feature type="domain" description="Glycoside hydrolase family 31 N-terminal" evidence="4">
    <location>
        <begin position="45"/>
        <end position="199"/>
    </location>
</feature>
<keyword evidence="2" id="KW-0326">Glycosidase</keyword>
<evidence type="ECO:0000313" key="8">
    <source>
        <dbReference type="Proteomes" id="UP000284772"/>
    </source>
</evidence>
<feature type="domain" description="Glycosyl hydrolase family 31 C-terminal" evidence="6">
    <location>
        <begin position="674"/>
        <end position="762"/>
    </location>
</feature>
<dbReference type="Gene3D" id="2.60.40.1760">
    <property type="entry name" value="glycosyl hydrolase (family 31)"/>
    <property type="match status" value="1"/>
</dbReference>
<dbReference type="InterPro" id="IPR000322">
    <property type="entry name" value="Glyco_hydro_31_TIM"/>
</dbReference>
<dbReference type="InterPro" id="IPR025887">
    <property type="entry name" value="Glyco_hydro_31_N_dom"/>
</dbReference>
<proteinExistence type="inferred from homology"/>
<dbReference type="Pfam" id="PF17137">
    <property type="entry name" value="DUF5110"/>
    <property type="match status" value="1"/>
</dbReference>
<dbReference type="Proteomes" id="UP000284772">
    <property type="component" value="Unassembled WGS sequence"/>
</dbReference>
<dbReference type="SUPFAM" id="SSF74650">
    <property type="entry name" value="Galactose mutarotase-like"/>
    <property type="match status" value="1"/>
</dbReference>
<reference evidence="7 8" key="1">
    <citation type="submission" date="2018-08" db="EMBL/GenBank/DDBJ databases">
        <title>A genome reference for cultivated species of the human gut microbiota.</title>
        <authorList>
            <person name="Zou Y."/>
            <person name="Xue W."/>
            <person name="Luo G."/>
        </authorList>
    </citation>
    <scope>NUCLEOTIDE SEQUENCE [LARGE SCALE GENOMIC DNA]</scope>
    <source>
        <strain evidence="7 8">AF19-10AC</strain>
    </source>
</reference>
<accession>A0AAQ0LM77</accession>